<evidence type="ECO:0000313" key="4">
    <source>
        <dbReference type="Proteomes" id="UP001339883"/>
    </source>
</evidence>
<dbReference type="SMART" id="SM00972">
    <property type="entry name" value="SCPU"/>
    <property type="match status" value="1"/>
</dbReference>
<feature type="domain" description="Spore coat protein U/FanG" evidence="2">
    <location>
        <begin position="26"/>
        <end position="173"/>
    </location>
</feature>
<organism evidence="3 4">
    <name type="scientific">Acinetobacter pollinis</name>
    <dbReference type="NCBI Taxonomy" id="2605270"/>
    <lineage>
        <taxon>Bacteria</taxon>
        <taxon>Pseudomonadati</taxon>
        <taxon>Pseudomonadota</taxon>
        <taxon>Gammaproteobacteria</taxon>
        <taxon>Moraxellales</taxon>
        <taxon>Moraxellaceae</taxon>
        <taxon>Acinetobacter</taxon>
    </lineage>
</organism>
<evidence type="ECO:0000313" key="3">
    <source>
        <dbReference type="EMBL" id="MEB5477873.1"/>
    </source>
</evidence>
<dbReference type="PANTHER" id="PTHR37089">
    <property type="entry name" value="PROTEIN U-RELATED"/>
    <property type="match status" value="1"/>
</dbReference>
<dbReference type="Pfam" id="PF05229">
    <property type="entry name" value="SCPU"/>
    <property type="match status" value="1"/>
</dbReference>
<dbReference type="Proteomes" id="UP001339883">
    <property type="component" value="Unassembled WGS sequence"/>
</dbReference>
<keyword evidence="4" id="KW-1185">Reference proteome</keyword>
<name>A0ABU6DYD3_9GAMM</name>
<keyword evidence="1" id="KW-0732">Signal</keyword>
<dbReference type="EMBL" id="VTDN01000019">
    <property type="protein sequence ID" value="MEB5477873.1"/>
    <property type="molecule type" value="Genomic_DNA"/>
</dbReference>
<feature type="chain" id="PRO_5046708723" evidence="1">
    <location>
        <begin position="24"/>
        <end position="176"/>
    </location>
</feature>
<proteinExistence type="predicted"/>
<keyword evidence="3" id="KW-0167">Capsid protein</keyword>
<dbReference type="RefSeq" id="WP_325776264.1">
    <property type="nucleotide sequence ID" value="NZ_VTDN01000019.1"/>
</dbReference>
<reference evidence="3 4" key="1">
    <citation type="submission" date="2019-08" db="EMBL/GenBank/DDBJ databases">
        <title>Five species of Acinetobacter isolated from floral nectar and animal pollinators.</title>
        <authorList>
            <person name="Hendry T.A."/>
        </authorList>
    </citation>
    <scope>NUCLEOTIDE SEQUENCE [LARGE SCALE GENOMIC DNA]</scope>
    <source>
        <strain evidence="3 4">MD18.27</strain>
    </source>
</reference>
<dbReference type="InterPro" id="IPR007893">
    <property type="entry name" value="Spore_coat_U/FanG"/>
</dbReference>
<evidence type="ECO:0000256" key="1">
    <source>
        <dbReference type="SAM" id="SignalP"/>
    </source>
</evidence>
<evidence type="ECO:0000259" key="2">
    <source>
        <dbReference type="Pfam" id="PF05229"/>
    </source>
</evidence>
<gene>
    <name evidence="3" type="ORF">I2F25_12645</name>
</gene>
<dbReference type="InterPro" id="IPR053167">
    <property type="entry name" value="Spore_coat_component"/>
</dbReference>
<feature type="signal peptide" evidence="1">
    <location>
        <begin position="1"/>
        <end position="23"/>
    </location>
</feature>
<keyword evidence="3" id="KW-0946">Virion</keyword>
<accession>A0ABU6DYD3</accession>
<sequence>MNKVSLVLSVALINLAITNIAIAATATGTLTVKATITNSCVVNTSATGTVAGAVLDFGTVSSFTTAVTADTTTTGGTSIKVLCNNTVPWTLALDGGKNASSSQRRMIGGASSNEYIPYNLFSDSARSTAIGISTTASSGTGTGAVQTVNVYGTIPAGTTLPSAGSYLDTVTLTVTY</sequence>
<comment type="caution">
    <text evidence="3">The sequence shown here is derived from an EMBL/GenBank/DDBJ whole genome shotgun (WGS) entry which is preliminary data.</text>
</comment>
<protein>
    <submittedName>
        <fullName evidence="3">Spore coat protein U domain-containing protein</fullName>
    </submittedName>
</protein>